<dbReference type="InterPro" id="IPR011527">
    <property type="entry name" value="ABC1_TM_dom"/>
</dbReference>
<keyword evidence="8 9" id="KW-0472">Membrane</keyword>
<dbReference type="FunFam" id="1.20.1560.10:FF:000014">
    <property type="entry name" value="Multidrug resistance-associated protein member 4"/>
    <property type="match status" value="1"/>
</dbReference>
<evidence type="ECO:0000256" key="6">
    <source>
        <dbReference type="ARBA" id="ARBA00022840"/>
    </source>
</evidence>
<dbReference type="InterPro" id="IPR027417">
    <property type="entry name" value="P-loop_NTPase"/>
</dbReference>
<dbReference type="FunFam" id="3.40.50.300:FF:000163">
    <property type="entry name" value="Multidrug resistance-associated protein member 4"/>
    <property type="match status" value="1"/>
</dbReference>
<dbReference type="PROSITE" id="PS00211">
    <property type="entry name" value="ABC_TRANSPORTER_1"/>
    <property type="match status" value="2"/>
</dbReference>
<keyword evidence="3 9" id="KW-0812">Transmembrane</keyword>
<dbReference type="InterPro" id="IPR050173">
    <property type="entry name" value="ABC_transporter_C-like"/>
</dbReference>
<dbReference type="InterPro" id="IPR036640">
    <property type="entry name" value="ABC1_TM_sf"/>
</dbReference>
<dbReference type="PROSITE" id="PS50893">
    <property type="entry name" value="ABC_TRANSPORTER_2"/>
    <property type="match status" value="2"/>
</dbReference>
<evidence type="ECO:0000256" key="1">
    <source>
        <dbReference type="ARBA" id="ARBA00004141"/>
    </source>
</evidence>
<evidence type="ECO:0000256" key="7">
    <source>
        <dbReference type="ARBA" id="ARBA00022989"/>
    </source>
</evidence>
<evidence type="ECO:0000259" key="11">
    <source>
        <dbReference type="PROSITE" id="PS50929"/>
    </source>
</evidence>
<dbReference type="GO" id="GO:0016020">
    <property type="term" value="C:membrane"/>
    <property type="evidence" value="ECO:0007669"/>
    <property type="project" value="UniProtKB-SubCell"/>
</dbReference>
<dbReference type="Proteomes" id="UP001153636">
    <property type="component" value="Chromosome 1"/>
</dbReference>
<dbReference type="InterPro" id="IPR044746">
    <property type="entry name" value="ABCC_6TM_D1"/>
</dbReference>
<feature type="domain" description="ABC transmembrane type-1" evidence="11">
    <location>
        <begin position="800"/>
        <end position="1095"/>
    </location>
</feature>
<dbReference type="CDD" id="cd03250">
    <property type="entry name" value="ABCC_MRP_domain1"/>
    <property type="match status" value="1"/>
</dbReference>
<evidence type="ECO:0000259" key="10">
    <source>
        <dbReference type="PROSITE" id="PS50893"/>
    </source>
</evidence>
<feature type="domain" description="ABC transporter" evidence="10">
    <location>
        <begin position="447"/>
        <end position="670"/>
    </location>
</feature>
<gene>
    <name evidence="12" type="ORF">PSYICH_LOCUS1435</name>
</gene>
<dbReference type="Pfam" id="PF00664">
    <property type="entry name" value="ABC_membrane"/>
    <property type="match status" value="2"/>
</dbReference>
<dbReference type="GO" id="GO:0140359">
    <property type="term" value="F:ABC-type transporter activity"/>
    <property type="evidence" value="ECO:0007669"/>
    <property type="project" value="InterPro"/>
</dbReference>
<feature type="transmembrane region" description="Helical" evidence="9">
    <location>
        <begin position="225"/>
        <end position="244"/>
    </location>
</feature>
<reference evidence="12" key="1">
    <citation type="submission" date="2022-01" db="EMBL/GenBank/DDBJ databases">
        <authorList>
            <person name="King R."/>
        </authorList>
    </citation>
    <scope>NUCLEOTIDE SEQUENCE</scope>
</reference>
<evidence type="ECO:0000313" key="12">
    <source>
        <dbReference type="EMBL" id="CAH1098764.1"/>
    </source>
</evidence>
<protein>
    <submittedName>
        <fullName evidence="12">Uncharacterized protein</fullName>
    </submittedName>
</protein>
<feature type="transmembrane region" description="Helical" evidence="9">
    <location>
        <begin position="149"/>
        <end position="173"/>
    </location>
</feature>
<feature type="domain" description="ABC transporter" evidence="10">
    <location>
        <begin position="1132"/>
        <end position="1361"/>
    </location>
</feature>
<keyword evidence="6" id="KW-0067">ATP-binding</keyword>
<feature type="transmembrane region" description="Helical" evidence="9">
    <location>
        <begin position="852"/>
        <end position="874"/>
    </location>
</feature>
<dbReference type="Gene3D" id="3.40.50.300">
    <property type="entry name" value="P-loop containing nucleotide triphosphate hydrolases"/>
    <property type="match status" value="2"/>
</dbReference>
<feature type="transmembrane region" description="Helical" evidence="9">
    <location>
        <begin position="250"/>
        <end position="270"/>
    </location>
</feature>
<feature type="transmembrane region" description="Helical" evidence="9">
    <location>
        <begin position="110"/>
        <end position="129"/>
    </location>
</feature>
<dbReference type="InterPro" id="IPR003593">
    <property type="entry name" value="AAA+_ATPase"/>
</dbReference>
<dbReference type="OrthoDB" id="6500128at2759"/>
<evidence type="ECO:0000256" key="8">
    <source>
        <dbReference type="ARBA" id="ARBA00023136"/>
    </source>
</evidence>
<name>A0A9P0G1Y5_9CUCU</name>
<dbReference type="EMBL" id="OV651813">
    <property type="protein sequence ID" value="CAH1098764.1"/>
    <property type="molecule type" value="Genomic_DNA"/>
</dbReference>
<feature type="transmembrane region" description="Helical" evidence="9">
    <location>
        <begin position="732"/>
        <end position="752"/>
    </location>
</feature>
<evidence type="ECO:0000256" key="2">
    <source>
        <dbReference type="ARBA" id="ARBA00022448"/>
    </source>
</evidence>
<feature type="transmembrane region" description="Helical" evidence="9">
    <location>
        <begin position="1027"/>
        <end position="1054"/>
    </location>
</feature>
<proteinExistence type="predicted"/>
<feature type="transmembrane region" description="Helical" evidence="9">
    <location>
        <begin position="935"/>
        <end position="967"/>
    </location>
</feature>
<dbReference type="FunFam" id="3.40.50.300:FF:000973">
    <property type="entry name" value="Multidrug resistance-associated protein 4"/>
    <property type="match status" value="1"/>
</dbReference>
<dbReference type="GO" id="GO:0016887">
    <property type="term" value="F:ATP hydrolysis activity"/>
    <property type="evidence" value="ECO:0007669"/>
    <property type="project" value="InterPro"/>
</dbReference>
<keyword evidence="7 9" id="KW-1133">Transmembrane helix</keyword>
<evidence type="ECO:0000256" key="9">
    <source>
        <dbReference type="SAM" id="Phobius"/>
    </source>
</evidence>
<dbReference type="InterPro" id="IPR003439">
    <property type="entry name" value="ABC_transporter-like_ATP-bd"/>
</dbReference>
<keyword evidence="5" id="KW-0547">Nucleotide-binding</keyword>
<evidence type="ECO:0000256" key="3">
    <source>
        <dbReference type="ARBA" id="ARBA00022692"/>
    </source>
</evidence>
<dbReference type="CDD" id="cd03244">
    <property type="entry name" value="ABCC_MRP_domain2"/>
    <property type="match status" value="1"/>
</dbReference>
<dbReference type="Gene3D" id="1.20.1560.10">
    <property type="entry name" value="ABC transporter type 1, transmembrane domain"/>
    <property type="match status" value="2"/>
</dbReference>
<dbReference type="Pfam" id="PF00005">
    <property type="entry name" value="ABC_tran"/>
    <property type="match status" value="2"/>
</dbReference>
<keyword evidence="4" id="KW-0677">Repeat</keyword>
<evidence type="ECO:0000313" key="13">
    <source>
        <dbReference type="Proteomes" id="UP001153636"/>
    </source>
</evidence>
<dbReference type="PANTHER" id="PTHR24223:SF415">
    <property type="entry name" value="FI20190P1"/>
    <property type="match status" value="1"/>
</dbReference>
<dbReference type="SUPFAM" id="SSF52540">
    <property type="entry name" value="P-loop containing nucleoside triphosphate hydrolases"/>
    <property type="match status" value="2"/>
</dbReference>
<keyword evidence="13" id="KW-1185">Reference proteome</keyword>
<dbReference type="SMART" id="SM00382">
    <property type="entry name" value="AAA"/>
    <property type="match status" value="2"/>
</dbReference>
<evidence type="ECO:0000256" key="4">
    <source>
        <dbReference type="ARBA" id="ARBA00022737"/>
    </source>
</evidence>
<dbReference type="PANTHER" id="PTHR24223">
    <property type="entry name" value="ATP-BINDING CASSETTE SUB-FAMILY C"/>
    <property type="match status" value="1"/>
</dbReference>
<dbReference type="InterPro" id="IPR017871">
    <property type="entry name" value="ABC_transporter-like_CS"/>
</dbReference>
<dbReference type="CDD" id="cd18579">
    <property type="entry name" value="ABC_6TM_ABCC_D1"/>
    <property type="match status" value="1"/>
</dbReference>
<sequence length="1396" mass="157691">MHAQYILTYILLQLCTKYLNCIKQWIHRKNMSSLRLRNTLIYFRKFFIGGFYHFFILDTKTTCNLKTSITLPKVTSHKYGGDKLQKNWELELLKKNPSLKRALSNTFLKWYFFANIGLFIQFNFLKMVLPMVLARYINYFNNKRSEQVGWMWASAVVLQVFIMVILNHSSILYSQRICMRARIAVCSLVYRKLLKLNHSSLGQTAAGKLVNLLSNDVQRFDMASYFLHFIWIMPFNAVISFYIIYYNVGISASAAGMAIVLVSILIQIYMTTMQGKLRYQIAIRTDKRVKLMNEVTSGIQVIKMYAWEKPFEKMVKLCRSSEVSFITKTSFVNGVLSAMGVFMERLSLYVTIVTFALTGNPITGDIVFSMAQLFNTVIYTMCICFPRGLTFYNEAKVSIGRIEQFLILDEIDRKSITNQPTNSQESNGKQITSLEETNYEKGEAGDIDLDNVAASWMPNSTIPTLVNVDLHVKSGTLCCVVGNVGAGKSSLLQLLLKELPITSGKMNVNGAIAYASQEPWLFVSNVRDNILFGKPYDRRKYREVVKVCSLETDFKQFPFGDKSFVGERGTSLSGGQRARVNLARAVYSEADIYLLDDPLSAVDTKVAKHLFDVCIKDYLSGKTRILVSHQLQFLNGADLIVIINNGKIVRVCTHSDLTENDLKFIQRQEVKEVREVKEGKHEKTEEIPASKDNIFQSVNSLASIAADEPEETDELIEKGNISSDTYVGYWRAAGNILVVLLSFSLFIVAQVVTNSADLWMTHWVNDEEKRFQSNNNGTDSPTSSSILPKNALDTLLPSNLSLSATTASSLPEVSITIVTMDLINSAINSTMFLESTDTTNSTLIYEIKPREYYIWIYTILIGSSVIILTIRSFLFYHICMTASKVLHSQIFNNVLQAPMRFFDTNPSGRILNRFSKDMGAIDEILPRAQFDTLQIFLVLFGILTMVFIVTPWMMVPTIVLGTIFYWFRVVYLKCAQAIKRLEGTSKAPMFSYVSATLYGMPTIRSANAEQMLVKEFDALQDQHTSTWFLFIASSTAFGFYLDVISTTFLAFVTYQFLIFEDENTLSGNVGLVISQSLILTGMLQHGVRQSTEVASNMVSVERVVQYTKLEKEHPLETIGQKPPRDWPSRGKIQFKNTYLSYALELSPVLKNVNIEIDSGEKIGVVGRTGAGKSTLIASLFRLAPIDGTITIDDFDTAQLGLRDLRSNISIIPQEPVLFSASLRYNLDPFEKHNDSVLWEALEHVELKDTLPDLNMTINEGGSNLSAGQRQLICLARAIVRNKKILVMDEATANVDPQTDSLIQKTIRERFKDCTVLTVAHRLNTIMDNDRVLVMDAGQVMEFDHPHNLLQNSESFLSKMVNETGSDMANRLKRVAKNAFIHKNNAPSENSTLEHSD</sequence>
<dbReference type="PROSITE" id="PS50929">
    <property type="entry name" value="ABC_TM1F"/>
    <property type="match status" value="2"/>
</dbReference>
<comment type="subcellular location">
    <subcellularLocation>
        <location evidence="1">Membrane</location>
        <topology evidence="1">Multi-pass membrane protein</topology>
    </subcellularLocation>
</comment>
<keyword evidence="2" id="KW-0813">Transport</keyword>
<dbReference type="FunFam" id="1.20.1560.10:FF:000026">
    <property type="entry name" value="Multidrug resistance-associated protein lethal(2)03659"/>
    <property type="match status" value="1"/>
</dbReference>
<feature type="domain" description="ABC transmembrane type-1" evidence="11">
    <location>
        <begin position="123"/>
        <end position="378"/>
    </location>
</feature>
<evidence type="ECO:0000256" key="5">
    <source>
        <dbReference type="ARBA" id="ARBA00022741"/>
    </source>
</evidence>
<accession>A0A9P0G1Y5</accession>
<dbReference type="GO" id="GO:0005524">
    <property type="term" value="F:ATP binding"/>
    <property type="evidence" value="ECO:0007669"/>
    <property type="project" value="UniProtKB-KW"/>
</dbReference>
<dbReference type="SUPFAM" id="SSF90123">
    <property type="entry name" value="ABC transporter transmembrane region"/>
    <property type="match status" value="2"/>
</dbReference>
<organism evidence="12 13">
    <name type="scientific">Psylliodes chrysocephalus</name>
    <dbReference type="NCBI Taxonomy" id="3402493"/>
    <lineage>
        <taxon>Eukaryota</taxon>
        <taxon>Metazoa</taxon>
        <taxon>Ecdysozoa</taxon>
        <taxon>Arthropoda</taxon>
        <taxon>Hexapoda</taxon>
        <taxon>Insecta</taxon>
        <taxon>Pterygota</taxon>
        <taxon>Neoptera</taxon>
        <taxon>Endopterygota</taxon>
        <taxon>Coleoptera</taxon>
        <taxon>Polyphaga</taxon>
        <taxon>Cucujiformia</taxon>
        <taxon>Chrysomeloidea</taxon>
        <taxon>Chrysomelidae</taxon>
        <taxon>Galerucinae</taxon>
        <taxon>Alticini</taxon>
        <taxon>Psylliodes</taxon>
    </lineage>
</organism>